<feature type="domain" description="Response regulatory" evidence="3">
    <location>
        <begin position="3"/>
        <end position="116"/>
    </location>
</feature>
<dbReference type="EMBL" id="MPIN01000004">
    <property type="protein sequence ID" value="OJH39230.1"/>
    <property type="molecule type" value="Genomic_DNA"/>
</dbReference>
<keyword evidence="5" id="KW-1185">Reference proteome</keyword>
<reference evidence="5" key="1">
    <citation type="submission" date="2016-11" db="EMBL/GenBank/DDBJ databases">
        <authorList>
            <person name="Shukria A."/>
            <person name="Stevens D.C."/>
        </authorList>
    </citation>
    <scope>NUCLEOTIDE SEQUENCE [LARGE SCALE GENOMIC DNA]</scope>
    <source>
        <strain evidence="5">Cbfe23</strain>
    </source>
</reference>
<dbReference type="InterPro" id="IPR011006">
    <property type="entry name" value="CheY-like_superfamily"/>
</dbReference>
<evidence type="ECO:0000313" key="4">
    <source>
        <dbReference type="EMBL" id="OJH39230.1"/>
    </source>
</evidence>
<accession>A0A1L9BAD0</accession>
<dbReference type="PROSITE" id="PS50110">
    <property type="entry name" value="RESPONSE_REGULATORY"/>
    <property type="match status" value="1"/>
</dbReference>
<dbReference type="GO" id="GO:0000160">
    <property type="term" value="P:phosphorelay signal transduction system"/>
    <property type="evidence" value="ECO:0007669"/>
    <property type="project" value="InterPro"/>
</dbReference>
<dbReference type="InterPro" id="IPR050595">
    <property type="entry name" value="Bact_response_regulator"/>
</dbReference>
<protein>
    <recommendedName>
        <fullName evidence="3">Response regulatory domain-containing protein</fullName>
    </recommendedName>
</protein>
<dbReference type="PANTHER" id="PTHR44591">
    <property type="entry name" value="STRESS RESPONSE REGULATOR PROTEIN 1"/>
    <property type="match status" value="1"/>
</dbReference>
<dbReference type="AlphaFoldDB" id="A0A1L9BAD0"/>
<sequence length="122" mass="13505">MKTILVVEDEFDVQQVVADVLRDEGYEVSVCGTGAEALRRLSESRPDVVLMDIMLPVLSGMHVLEVMRKTPGLDQVPVILMSEAIPRSAAPSLSWQLFLKKPFRLEQLLDAVGRLSSPEGRS</sequence>
<dbReference type="SMART" id="SM00448">
    <property type="entry name" value="REC"/>
    <property type="match status" value="1"/>
</dbReference>
<dbReference type="Pfam" id="PF00072">
    <property type="entry name" value="Response_reg"/>
    <property type="match status" value="1"/>
</dbReference>
<dbReference type="OrthoDB" id="9788090at2"/>
<dbReference type="Gene3D" id="3.40.50.2300">
    <property type="match status" value="1"/>
</dbReference>
<name>A0A1L9BAD0_9BACT</name>
<dbReference type="STRING" id="83449.BON30_17020"/>
<dbReference type="PANTHER" id="PTHR44591:SF3">
    <property type="entry name" value="RESPONSE REGULATORY DOMAIN-CONTAINING PROTEIN"/>
    <property type="match status" value="1"/>
</dbReference>
<keyword evidence="1 2" id="KW-0597">Phosphoprotein</keyword>
<dbReference type="SUPFAM" id="SSF52172">
    <property type="entry name" value="CheY-like"/>
    <property type="match status" value="1"/>
</dbReference>
<dbReference type="Proteomes" id="UP000182229">
    <property type="component" value="Unassembled WGS sequence"/>
</dbReference>
<evidence type="ECO:0000313" key="5">
    <source>
        <dbReference type="Proteomes" id="UP000182229"/>
    </source>
</evidence>
<evidence type="ECO:0000256" key="1">
    <source>
        <dbReference type="ARBA" id="ARBA00022553"/>
    </source>
</evidence>
<dbReference type="RefSeq" id="WP_071899401.1">
    <property type="nucleotide sequence ID" value="NZ_MPIN01000004.1"/>
</dbReference>
<evidence type="ECO:0000256" key="2">
    <source>
        <dbReference type="PROSITE-ProRule" id="PRU00169"/>
    </source>
</evidence>
<gene>
    <name evidence="4" type="ORF">BON30_17020</name>
</gene>
<organism evidence="4 5">
    <name type="scientific">Cystobacter ferrugineus</name>
    <dbReference type="NCBI Taxonomy" id="83449"/>
    <lineage>
        <taxon>Bacteria</taxon>
        <taxon>Pseudomonadati</taxon>
        <taxon>Myxococcota</taxon>
        <taxon>Myxococcia</taxon>
        <taxon>Myxococcales</taxon>
        <taxon>Cystobacterineae</taxon>
        <taxon>Archangiaceae</taxon>
        <taxon>Cystobacter</taxon>
    </lineage>
</organism>
<evidence type="ECO:0000259" key="3">
    <source>
        <dbReference type="PROSITE" id="PS50110"/>
    </source>
</evidence>
<feature type="modified residue" description="4-aspartylphosphate" evidence="2">
    <location>
        <position position="52"/>
    </location>
</feature>
<proteinExistence type="predicted"/>
<comment type="caution">
    <text evidence="4">The sequence shown here is derived from an EMBL/GenBank/DDBJ whole genome shotgun (WGS) entry which is preliminary data.</text>
</comment>
<dbReference type="InterPro" id="IPR001789">
    <property type="entry name" value="Sig_transdc_resp-reg_receiver"/>
</dbReference>
<reference evidence="4 5" key="2">
    <citation type="submission" date="2016-12" db="EMBL/GenBank/DDBJ databases">
        <title>Draft Genome Sequence of Cystobacter ferrugineus Strain Cbfe23.</title>
        <authorList>
            <person name="Akbar S."/>
            <person name="Dowd S.E."/>
            <person name="Stevens D.C."/>
        </authorList>
    </citation>
    <scope>NUCLEOTIDE SEQUENCE [LARGE SCALE GENOMIC DNA]</scope>
    <source>
        <strain evidence="4 5">Cbfe23</strain>
    </source>
</reference>